<reference evidence="4" key="1">
    <citation type="journal article" date="2019" name="Int. J. Syst. Evol. Microbiol.">
        <title>The Global Catalogue of Microorganisms (GCM) 10K type strain sequencing project: providing services to taxonomists for standard genome sequencing and annotation.</title>
        <authorList>
            <consortium name="The Broad Institute Genomics Platform"/>
            <consortium name="The Broad Institute Genome Sequencing Center for Infectious Disease"/>
            <person name="Wu L."/>
            <person name="Ma J."/>
        </authorList>
    </citation>
    <scope>NUCLEOTIDE SEQUENCE [LARGE SCALE GENOMIC DNA]</scope>
    <source>
        <strain evidence="4">CCUG 42001</strain>
    </source>
</reference>
<sequence>MPEKKQQKPHVTVMINGEKHSLDEWTRTETAADKDTSLDWHGAFSSHEHTLQSEQSRTFSDRDHDPLSRHKPTLFKKKKGWKTNQNQHMRPLRMIRMFWLPGTAAIVVGLVIGLSMLMILSEQNNMIKGSRLGKSSVNTTEEAQTVQRRNLNLSVYMIQAGVFESRSTATQMATKLKEQGSAAVMPTSEGTAIFVGISKTATGSEPLLMHNKQLGMTVFKKQIAIKPTSLFQGDDRRATVAYYGNKLIMTMLDLSDQVELGKKSPSSRTIKTMEKWYTICKQKGSSVKDPETNRFLTDLSLAREAAKTVSFGYTDDHFAHYQQTLLESVIEYNRFIQTGKK</sequence>
<comment type="caution">
    <text evidence="3">The sequence shown here is derived from an EMBL/GenBank/DDBJ whole genome shotgun (WGS) entry which is preliminary data.</text>
</comment>
<keyword evidence="2" id="KW-1133">Transmembrane helix</keyword>
<dbReference type="EMBL" id="JBHSTQ010000001">
    <property type="protein sequence ID" value="MFC6385160.1"/>
    <property type="molecule type" value="Genomic_DNA"/>
</dbReference>
<keyword evidence="2" id="KW-0472">Membrane</keyword>
<name>A0ABW1WDF7_9BACL</name>
<keyword evidence="2" id="KW-0812">Transmembrane</keyword>
<feature type="region of interest" description="Disordered" evidence="1">
    <location>
        <begin position="46"/>
        <end position="73"/>
    </location>
</feature>
<feature type="region of interest" description="Disordered" evidence="1">
    <location>
        <begin position="1"/>
        <end position="28"/>
    </location>
</feature>
<organism evidence="3 4">
    <name type="scientific">Sporolactobacillus kofuensis</name>
    <dbReference type="NCBI Taxonomy" id="269672"/>
    <lineage>
        <taxon>Bacteria</taxon>
        <taxon>Bacillati</taxon>
        <taxon>Bacillota</taxon>
        <taxon>Bacilli</taxon>
        <taxon>Bacillales</taxon>
        <taxon>Sporolactobacillaceae</taxon>
        <taxon>Sporolactobacillus</taxon>
    </lineage>
</organism>
<feature type="compositionally biased region" description="Basic and acidic residues" evidence="1">
    <location>
        <begin position="17"/>
        <end position="28"/>
    </location>
</feature>
<keyword evidence="4" id="KW-1185">Reference proteome</keyword>
<protein>
    <recommendedName>
        <fullName evidence="5">SPOR domain-containing protein</fullName>
    </recommendedName>
</protein>
<dbReference type="Proteomes" id="UP001596267">
    <property type="component" value="Unassembled WGS sequence"/>
</dbReference>
<evidence type="ECO:0000256" key="2">
    <source>
        <dbReference type="SAM" id="Phobius"/>
    </source>
</evidence>
<feature type="transmembrane region" description="Helical" evidence="2">
    <location>
        <begin position="98"/>
        <end position="120"/>
    </location>
</feature>
<evidence type="ECO:0000313" key="3">
    <source>
        <dbReference type="EMBL" id="MFC6385160.1"/>
    </source>
</evidence>
<proteinExistence type="predicted"/>
<dbReference type="RefSeq" id="WP_253053676.1">
    <property type="nucleotide sequence ID" value="NZ_JAMXWN010000005.1"/>
</dbReference>
<feature type="compositionally biased region" description="Basic and acidic residues" evidence="1">
    <location>
        <begin position="59"/>
        <end position="68"/>
    </location>
</feature>
<evidence type="ECO:0000256" key="1">
    <source>
        <dbReference type="SAM" id="MobiDB-lite"/>
    </source>
</evidence>
<accession>A0ABW1WDF7</accession>
<gene>
    <name evidence="3" type="ORF">ACFP7A_00980</name>
</gene>
<evidence type="ECO:0000313" key="4">
    <source>
        <dbReference type="Proteomes" id="UP001596267"/>
    </source>
</evidence>
<evidence type="ECO:0008006" key="5">
    <source>
        <dbReference type="Google" id="ProtNLM"/>
    </source>
</evidence>